<dbReference type="EMBL" id="JBEDUW010000003">
    <property type="protein sequence ID" value="KAK9940238.1"/>
    <property type="molecule type" value="Genomic_DNA"/>
</dbReference>
<comment type="caution">
    <text evidence="2">The sequence shown here is derived from an EMBL/GenBank/DDBJ whole genome shotgun (WGS) entry which is preliminary data.</text>
</comment>
<dbReference type="Proteomes" id="UP001457282">
    <property type="component" value="Unassembled WGS sequence"/>
</dbReference>
<evidence type="ECO:0000256" key="1">
    <source>
        <dbReference type="SAM" id="Phobius"/>
    </source>
</evidence>
<accession>A0AAW1XU08</accession>
<name>A0AAW1XU08_RUBAR</name>
<organism evidence="2 3">
    <name type="scientific">Rubus argutus</name>
    <name type="common">Southern blackberry</name>
    <dbReference type="NCBI Taxonomy" id="59490"/>
    <lineage>
        <taxon>Eukaryota</taxon>
        <taxon>Viridiplantae</taxon>
        <taxon>Streptophyta</taxon>
        <taxon>Embryophyta</taxon>
        <taxon>Tracheophyta</taxon>
        <taxon>Spermatophyta</taxon>
        <taxon>Magnoliopsida</taxon>
        <taxon>eudicotyledons</taxon>
        <taxon>Gunneridae</taxon>
        <taxon>Pentapetalae</taxon>
        <taxon>rosids</taxon>
        <taxon>fabids</taxon>
        <taxon>Rosales</taxon>
        <taxon>Rosaceae</taxon>
        <taxon>Rosoideae</taxon>
        <taxon>Rosoideae incertae sedis</taxon>
        <taxon>Rubus</taxon>
    </lineage>
</organism>
<gene>
    <name evidence="2" type="ORF">M0R45_016908</name>
</gene>
<dbReference type="AlphaFoldDB" id="A0AAW1XU08"/>
<keyword evidence="1" id="KW-0812">Transmembrane</keyword>
<keyword evidence="1" id="KW-1133">Transmembrane helix</keyword>
<sequence>MASLHTTLGSVRPLTNEYQVLQVTMSLYKDMIADSLARVVTSFNIFKLGTGLWRGIEVDSSDLPLLISTSVSSVGLVFAYIYGAIHWMHGTQDLKVAFDLKDERFRIERKGKDEEAKSLADPMSMYFLKLKRRKLISSAVPSSMKSEPINKQWYQSGMEEAFFLCHSLKCLKTLGGEDNFDPKG</sequence>
<keyword evidence="1" id="KW-0472">Membrane</keyword>
<keyword evidence="3" id="KW-1185">Reference proteome</keyword>
<evidence type="ECO:0000313" key="3">
    <source>
        <dbReference type="Proteomes" id="UP001457282"/>
    </source>
</evidence>
<proteinExistence type="predicted"/>
<protein>
    <submittedName>
        <fullName evidence="2">Uncharacterized protein</fullName>
    </submittedName>
</protein>
<feature type="transmembrane region" description="Helical" evidence="1">
    <location>
        <begin position="63"/>
        <end position="85"/>
    </location>
</feature>
<reference evidence="2 3" key="1">
    <citation type="journal article" date="2023" name="G3 (Bethesda)">
        <title>A chromosome-length genome assembly and annotation of blackberry (Rubus argutus, cv. 'Hillquist').</title>
        <authorList>
            <person name="Bruna T."/>
            <person name="Aryal R."/>
            <person name="Dudchenko O."/>
            <person name="Sargent D.J."/>
            <person name="Mead D."/>
            <person name="Buti M."/>
            <person name="Cavallini A."/>
            <person name="Hytonen T."/>
            <person name="Andres J."/>
            <person name="Pham M."/>
            <person name="Weisz D."/>
            <person name="Mascagni F."/>
            <person name="Usai G."/>
            <person name="Natali L."/>
            <person name="Bassil N."/>
            <person name="Fernandez G.E."/>
            <person name="Lomsadze A."/>
            <person name="Armour M."/>
            <person name="Olukolu B."/>
            <person name="Poorten T."/>
            <person name="Britton C."/>
            <person name="Davik J."/>
            <person name="Ashrafi H."/>
            <person name="Aiden E.L."/>
            <person name="Borodovsky M."/>
            <person name="Worthington M."/>
        </authorList>
    </citation>
    <scope>NUCLEOTIDE SEQUENCE [LARGE SCALE GENOMIC DNA]</scope>
    <source>
        <strain evidence="2">PI 553951</strain>
    </source>
</reference>
<evidence type="ECO:0000313" key="2">
    <source>
        <dbReference type="EMBL" id="KAK9940238.1"/>
    </source>
</evidence>